<evidence type="ECO:0000256" key="6">
    <source>
        <dbReference type="ARBA" id="ARBA00009320"/>
    </source>
</evidence>
<evidence type="ECO:0000256" key="8">
    <source>
        <dbReference type="ARBA" id="ARBA00022605"/>
    </source>
</evidence>
<keyword evidence="9 17" id="KW-0808">Transferase</keyword>
<comment type="cofactor">
    <cofactor evidence="1 16">
        <name>pyridoxal 5'-phosphate</name>
        <dbReference type="ChEBI" id="CHEBI:597326"/>
    </cofactor>
</comment>
<dbReference type="Gene3D" id="3.20.10.10">
    <property type="entry name" value="D-amino Acid Aminotransferase, subunit A, domain 2"/>
    <property type="match status" value="1"/>
</dbReference>
<name>A0A1F5Z711_9BACT</name>
<dbReference type="GO" id="GO:0009097">
    <property type="term" value="P:isoleucine biosynthetic process"/>
    <property type="evidence" value="ECO:0007669"/>
    <property type="project" value="UniProtKB-UniPathway"/>
</dbReference>
<dbReference type="AlphaFoldDB" id="A0A1F5Z711"/>
<dbReference type="PROSITE" id="PS00770">
    <property type="entry name" value="AA_TRANSFER_CLASS_4"/>
    <property type="match status" value="1"/>
</dbReference>
<sequence>MPTSSFLPFAFFEGKIIPAELAKINIMTNALQYGNAVFGGIRGYKSRNGKNFNIFRIEDHYRRLLNSLKIINQKIPFNLENLVDVTVELARKNKPRTDFYIRPLAYAADYELSPDMSKVSFDMAIYMIPLGEYLPVSTGLKLIISNWMRINDNIIPARGKIAGGYVNSSLAKGDASRMGMDDALMLTIDGHIAEGTAANFFMVRDSTLITSPKYNDVLEGVTRRTILQLAGDLGISSVERMIDRTESYIADEAFLTGTGAQLAWIAEIDSRKIGSGRIGPITKKIQRLFFSIIRGNESKYSSWLTKI</sequence>
<evidence type="ECO:0000256" key="7">
    <source>
        <dbReference type="ARBA" id="ARBA00022576"/>
    </source>
</evidence>
<dbReference type="GO" id="GO:0052654">
    <property type="term" value="F:L-leucine-2-oxoglutarate transaminase activity"/>
    <property type="evidence" value="ECO:0007669"/>
    <property type="project" value="RHEA"/>
</dbReference>
<dbReference type="InterPro" id="IPR018300">
    <property type="entry name" value="Aminotrans_IV_CS"/>
</dbReference>
<protein>
    <recommendedName>
        <fullName evidence="17">Branched-chain-amino-acid aminotransferase</fullName>
        <shortName evidence="17">BCAT</shortName>
        <ecNumber evidence="17">2.6.1.42</ecNumber>
    </recommendedName>
</protein>
<proteinExistence type="inferred from homology"/>
<dbReference type="GO" id="GO:0052655">
    <property type="term" value="F:L-valine-2-oxoglutarate transaminase activity"/>
    <property type="evidence" value="ECO:0007669"/>
    <property type="project" value="RHEA"/>
</dbReference>
<comment type="function">
    <text evidence="2 17">Acts on leucine, isoleucine and valine.</text>
</comment>
<dbReference type="InterPro" id="IPR036038">
    <property type="entry name" value="Aminotransferase-like"/>
</dbReference>
<comment type="pathway">
    <text evidence="5 17">Amino-acid biosynthesis; L-leucine biosynthesis; L-leucine from 3-methyl-2-oxobutanoate: step 4/4.</text>
</comment>
<dbReference type="PANTHER" id="PTHR42743">
    <property type="entry name" value="AMINO-ACID AMINOTRANSFERASE"/>
    <property type="match status" value="1"/>
</dbReference>
<dbReference type="NCBIfam" id="TIGR01122">
    <property type="entry name" value="ilvE_I"/>
    <property type="match status" value="1"/>
</dbReference>
<evidence type="ECO:0000256" key="17">
    <source>
        <dbReference type="RuleBase" id="RU364094"/>
    </source>
</evidence>
<evidence type="ECO:0000256" key="4">
    <source>
        <dbReference type="ARBA" id="ARBA00004931"/>
    </source>
</evidence>
<keyword evidence="8 17" id="KW-0028">Amino-acid biosynthesis</keyword>
<evidence type="ECO:0000256" key="2">
    <source>
        <dbReference type="ARBA" id="ARBA00003109"/>
    </source>
</evidence>
<comment type="catalytic activity">
    <reaction evidence="14 17">
        <text>L-leucine + 2-oxoglutarate = 4-methyl-2-oxopentanoate + L-glutamate</text>
        <dbReference type="Rhea" id="RHEA:18321"/>
        <dbReference type="ChEBI" id="CHEBI:16810"/>
        <dbReference type="ChEBI" id="CHEBI:17865"/>
        <dbReference type="ChEBI" id="CHEBI:29985"/>
        <dbReference type="ChEBI" id="CHEBI:57427"/>
        <dbReference type="EC" id="2.6.1.42"/>
    </reaction>
</comment>
<comment type="pathway">
    <text evidence="4 17">Amino-acid biosynthesis; L-valine biosynthesis; L-valine from pyruvate: step 4/4.</text>
</comment>
<dbReference type="SUPFAM" id="SSF56752">
    <property type="entry name" value="D-aminoacid aminotransferase-like PLP-dependent enzymes"/>
    <property type="match status" value="1"/>
</dbReference>
<evidence type="ECO:0000256" key="9">
    <source>
        <dbReference type="ARBA" id="ARBA00022679"/>
    </source>
</evidence>
<dbReference type="Pfam" id="PF01063">
    <property type="entry name" value="Aminotran_4"/>
    <property type="match status" value="1"/>
</dbReference>
<dbReference type="EC" id="2.6.1.42" evidence="17"/>
<dbReference type="UniPathway" id="UPA00049">
    <property type="reaction ID" value="UER00062"/>
</dbReference>
<evidence type="ECO:0000256" key="5">
    <source>
        <dbReference type="ARBA" id="ARBA00005072"/>
    </source>
</evidence>
<evidence type="ECO:0000256" key="12">
    <source>
        <dbReference type="ARBA" id="ARBA00048212"/>
    </source>
</evidence>
<evidence type="ECO:0000256" key="14">
    <source>
        <dbReference type="ARBA" id="ARBA00049229"/>
    </source>
</evidence>
<dbReference type="Proteomes" id="UP000177354">
    <property type="component" value="Unassembled WGS sequence"/>
</dbReference>
<dbReference type="GO" id="GO:0052656">
    <property type="term" value="F:L-isoleucine-2-oxoglutarate transaminase activity"/>
    <property type="evidence" value="ECO:0007669"/>
    <property type="project" value="RHEA"/>
</dbReference>
<gene>
    <name evidence="17" type="primary">ilvE</name>
    <name evidence="18" type="ORF">A2777_01270</name>
</gene>
<dbReference type="FunFam" id="3.20.10.10:FF:000002">
    <property type="entry name" value="D-alanine aminotransferase"/>
    <property type="match status" value="1"/>
</dbReference>
<reference evidence="18 19" key="1">
    <citation type="journal article" date="2016" name="Nat. Commun.">
        <title>Thousands of microbial genomes shed light on interconnected biogeochemical processes in an aquifer system.</title>
        <authorList>
            <person name="Anantharaman K."/>
            <person name="Brown C.T."/>
            <person name="Hug L.A."/>
            <person name="Sharon I."/>
            <person name="Castelle C.J."/>
            <person name="Probst A.J."/>
            <person name="Thomas B.C."/>
            <person name="Singh A."/>
            <person name="Wilkins M.J."/>
            <person name="Karaoz U."/>
            <person name="Brodie E.L."/>
            <person name="Williams K.H."/>
            <person name="Hubbard S.S."/>
            <person name="Banfield J.F."/>
        </authorList>
    </citation>
    <scope>NUCLEOTIDE SEQUENCE [LARGE SCALE GENOMIC DNA]</scope>
</reference>
<dbReference type="GO" id="GO:0009099">
    <property type="term" value="P:L-valine biosynthetic process"/>
    <property type="evidence" value="ECO:0007669"/>
    <property type="project" value="UniProtKB-UniPathway"/>
</dbReference>
<evidence type="ECO:0000313" key="19">
    <source>
        <dbReference type="Proteomes" id="UP000177354"/>
    </source>
</evidence>
<dbReference type="InterPro" id="IPR005785">
    <property type="entry name" value="B_amino_transI"/>
</dbReference>
<comment type="similarity">
    <text evidence="6 15">Belongs to the class-IV pyridoxal-phosphate-dependent aminotransferase family.</text>
</comment>
<accession>A0A1F5Z711</accession>
<evidence type="ECO:0000256" key="13">
    <source>
        <dbReference type="ARBA" id="ARBA00048798"/>
    </source>
</evidence>
<dbReference type="InterPro" id="IPR043132">
    <property type="entry name" value="BCAT-like_C"/>
</dbReference>
<dbReference type="PANTHER" id="PTHR42743:SF4">
    <property type="entry name" value="BRANCHED-CHAIN-AMINO-ACID AMINOTRANSFERASE-RELATED"/>
    <property type="match status" value="1"/>
</dbReference>
<evidence type="ECO:0000313" key="18">
    <source>
        <dbReference type="EMBL" id="OGG08226.1"/>
    </source>
</evidence>
<dbReference type="UniPathway" id="UPA00047">
    <property type="reaction ID" value="UER00058"/>
</dbReference>
<dbReference type="NCBIfam" id="NF005146">
    <property type="entry name" value="PRK06606.1"/>
    <property type="match status" value="1"/>
</dbReference>
<dbReference type="InterPro" id="IPR043131">
    <property type="entry name" value="BCAT-like_N"/>
</dbReference>
<comment type="pathway">
    <text evidence="3 17">Amino-acid biosynthesis; L-isoleucine biosynthesis; L-isoleucine from 2-oxobutanoate: step 4/4.</text>
</comment>
<dbReference type="UniPathway" id="UPA00048">
    <property type="reaction ID" value="UER00073"/>
</dbReference>
<evidence type="ECO:0000256" key="16">
    <source>
        <dbReference type="RuleBase" id="RU004516"/>
    </source>
</evidence>
<evidence type="ECO:0000256" key="15">
    <source>
        <dbReference type="RuleBase" id="RU004106"/>
    </source>
</evidence>
<comment type="caution">
    <text evidence="18">The sequence shown here is derived from an EMBL/GenBank/DDBJ whole genome shotgun (WGS) entry which is preliminary data.</text>
</comment>
<keyword evidence="7 17" id="KW-0032">Aminotransferase</keyword>
<comment type="catalytic activity">
    <reaction evidence="12 17">
        <text>L-valine + 2-oxoglutarate = 3-methyl-2-oxobutanoate + L-glutamate</text>
        <dbReference type="Rhea" id="RHEA:24813"/>
        <dbReference type="ChEBI" id="CHEBI:11851"/>
        <dbReference type="ChEBI" id="CHEBI:16810"/>
        <dbReference type="ChEBI" id="CHEBI:29985"/>
        <dbReference type="ChEBI" id="CHEBI:57762"/>
        <dbReference type="EC" id="2.6.1.42"/>
    </reaction>
</comment>
<organism evidence="18 19">
    <name type="scientific">Candidatus Gottesmanbacteria bacterium RIFCSPHIGHO2_01_FULL_40_15</name>
    <dbReference type="NCBI Taxonomy" id="1798376"/>
    <lineage>
        <taxon>Bacteria</taxon>
        <taxon>Candidatus Gottesmaniibacteriota</taxon>
    </lineage>
</organism>
<dbReference type="InterPro" id="IPR001544">
    <property type="entry name" value="Aminotrans_IV"/>
</dbReference>
<evidence type="ECO:0000256" key="1">
    <source>
        <dbReference type="ARBA" id="ARBA00001933"/>
    </source>
</evidence>
<dbReference type="Gene3D" id="3.30.470.10">
    <property type="match status" value="1"/>
</dbReference>
<evidence type="ECO:0000256" key="3">
    <source>
        <dbReference type="ARBA" id="ARBA00004824"/>
    </source>
</evidence>
<comment type="catalytic activity">
    <reaction evidence="13 17">
        <text>L-isoleucine + 2-oxoglutarate = (S)-3-methyl-2-oxopentanoate + L-glutamate</text>
        <dbReference type="Rhea" id="RHEA:24801"/>
        <dbReference type="ChEBI" id="CHEBI:16810"/>
        <dbReference type="ChEBI" id="CHEBI:29985"/>
        <dbReference type="ChEBI" id="CHEBI:35146"/>
        <dbReference type="ChEBI" id="CHEBI:58045"/>
        <dbReference type="EC" id="2.6.1.42"/>
    </reaction>
</comment>
<dbReference type="EMBL" id="MFJF01000005">
    <property type="protein sequence ID" value="OGG08226.1"/>
    <property type="molecule type" value="Genomic_DNA"/>
</dbReference>
<keyword evidence="10 16" id="KW-0663">Pyridoxal phosphate</keyword>
<dbReference type="InterPro" id="IPR050571">
    <property type="entry name" value="Class-IV_PLP-Dep_Aminotrnsfr"/>
</dbReference>
<dbReference type="GO" id="GO:0009098">
    <property type="term" value="P:L-leucine biosynthetic process"/>
    <property type="evidence" value="ECO:0007669"/>
    <property type="project" value="UniProtKB-UniPathway"/>
</dbReference>
<evidence type="ECO:0000256" key="11">
    <source>
        <dbReference type="ARBA" id="ARBA00023304"/>
    </source>
</evidence>
<keyword evidence="11 17" id="KW-0100">Branched-chain amino acid biosynthesis</keyword>
<evidence type="ECO:0000256" key="10">
    <source>
        <dbReference type="ARBA" id="ARBA00022898"/>
    </source>
</evidence>